<gene>
    <name evidence="1" type="ORF">NBRC116591_37160</name>
</gene>
<evidence type="ECO:0000313" key="1">
    <source>
        <dbReference type="EMBL" id="GAA6169904.1"/>
    </source>
</evidence>
<comment type="caution">
    <text evidence="1">The sequence shown here is derived from an EMBL/GenBank/DDBJ whole genome shotgun (WGS) entry which is preliminary data.</text>
</comment>
<keyword evidence="2" id="KW-1185">Reference proteome</keyword>
<dbReference type="Proteomes" id="UP001465153">
    <property type="component" value="Unassembled WGS sequence"/>
</dbReference>
<evidence type="ECO:0000313" key="2">
    <source>
        <dbReference type="Proteomes" id="UP001465153"/>
    </source>
</evidence>
<proteinExistence type="predicted"/>
<accession>A0ABQ0AE26</accession>
<protein>
    <submittedName>
        <fullName evidence="1">Uncharacterized protein</fullName>
    </submittedName>
</protein>
<dbReference type="EMBL" id="BAABWN010000016">
    <property type="protein sequence ID" value="GAA6169904.1"/>
    <property type="molecule type" value="Genomic_DNA"/>
</dbReference>
<sequence>MRSALALKTTDNKIISNANFIDNIDFIGNIVFIANPALCLTNIRMANKVY</sequence>
<name>A0ABQ0AE26_9GAMM</name>
<organism evidence="1 2">
    <name type="scientific">Sessilibacter corallicola</name>
    <dbReference type="NCBI Taxonomy" id="2904075"/>
    <lineage>
        <taxon>Bacteria</taxon>
        <taxon>Pseudomonadati</taxon>
        <taxon>Pseudomonadota</taxon>
        <taxon>Gammaproteobacteria</taxon>
        <taxon>Cellvibrionales</taxon>
        <taxon>Cellvibrionaceae</taxon>
        <taxon>Sessilibacter</taxon>
    </lineage>
</organism>
<reference evidence="1 2" key="1">
    <citation type="submission" date="2024-04" db="EMBL/GenBank/DDBJ databases">
        <title>Draft genome sequence of Sessilibacter corallicola NBRC 116591.</title>
        <authorList>
            <person name="Miyakawa T."/>
            <person name="Kusuya Y."/>
            <person name="Miura T."/>
        </authorList>
    </citation>
    <scope>NUCLEOTIDE SEQUENCE [LARGE SCALE GENOMIC DNA]</scope>
    <source>
        <strain evidence="1 2">KU-00831-HH</strain>
    </source>
</reference>